<reference evidence="2" key="1">
    <citation type="submission" date="2018-06" db="EMBL/GenBank/DDBJ databases">
        <authorList>
            <person name="Zhirakovskaya E."/>
        </authorList>
    </citation>
    <scope>NUCLEOTIDE SEQUENCE</scope>
</reference>
<dbReference type="InterPro" id="IPR002716">
    <property type="entry name" value="PIN_dom"/>
</dbReference>
<dbReference type="InterPro" id="IPR029060">
    <property type="entry name" value="PIN-like_dom_sf"/>
</dbReference>
<evidence type="ECO:0000259" key="1">
    <source>
        <dbReference type="Pfam" id="PF01850"/>
    </source>
</evidence>
<dbReference type="PANTHER" id="PTHR36173:SF1">
    <property type="entry name" value="RIBONUCLEASE VAPC22"/>
    <property type="match status" value="1"/>
</dbReference>
<gene>
    <name evidence="2" type="ORF">MNBD_BACTEROID04-1560</name>
</gene>
<protein>
    <recommendedName>
        <fullName evidence="1">PIN domain-containing protein</fullName>
    </recommendedName>
</protein>
<dbReference type="SUPFAM" id="SSF88723">
    <property type="entry name" value="PIN domain-like"/>
    <property type="match status" value="1"/>
</dbReference>
<evidence type="ECO:0000313" key="2">
    <source>
        <dbReference type="EMBL" id="VAW21582.1"/>
    </source>
</evidence>
<dbReference type="CDD" id="cd09872">
    <property type="entry name" value="PIN_Sll0205-like"/>
    <property type="match status" value="1"/>
</dbReference>
<name>A0A3B0U515_9ZZZZ</name>
<accession>A0A3B0U515</accession>
<dbReference type="EMBL" id="UOER01000092">
    <property type="protein sequence ID" value="VAW21582.1"/>
    <property type="molecule type" value="Genomic_DNA"/>
</dbReference>
<dbReference type="Pfam" id="PF01850">
    <property type="entry name" value="PIN"/>
    <property type="match status" value="1"/>
</dbReference>
<dbReference type="AlphaFoldDB" id="A0A3B0U515"/>
<proteinExistence type="predicted"/>
<dbReference type="InterPro" id="IPR041705">
    <property type="entry name" value="PIN_Sll0205"/>
</dbReference>
<organism evidence="2">
    <name type="scientific">hydrothermal vent metagenome</name>
    <dbReference type="NCBI Taxonomy" id="652676"/>
    <lineage>
        <taxon>unclassified sequences</taxon>
        <taxon>metagenomes</taxon>
        <taxon>ecological metagenomes</taxon>
    </lineage>
</organism>
<dbReference type="InterPro" id="IPR052919">
    <property type="entry name" value="TA_system_RNase"/>
</dbReference>
<dbReference type="PANTHER" id="PTHR36173">
    <property type="entry name" value="RIBONUCLEASE VAPC16-RELATED"/>
    <property type="match status" value="1"/>
</dbReference>
<sequence>MIVLDTCSIIWDALSPKNLSRKAKIAINKHEPEGLIFCDISAWEISMLIKKGKLQLNETPSNFINTILDSKNYIYKPITPEIADLSVNLGKEINKDPADRLIVATTITENLELITADKNLIKSDLVKTIW</sequence>
<feature type="domain" description="PIN" evidence="1">
    <location>
        <begin position="2"/>
        <end position="121"/>
    </location>
</feature>
<dbReference type="Gene3D" id="3.40.50.1010">
    <property type="entry name" value="5'-nuclease"/>
    <property type="match status" value="1"/>
</dbReference>